<comment type="caution">
    <text evidence="3">The sequence shown here is derived from an EMBL/GenBank/DDBJ whole genome shotgun (WGS) entry which is preliminary data.</text>
</comment>
<dbReference type="GO" id="GO:0003677">
    <property type="term" value="F:DNA binding"/>
    <property type="evidence" value="ECO:0007669"/>
    <property type="project" value="InterPro"/>
</dbReference>
<evidence type="ECO:0000313" key="4">
    <source>
        <dbReference type="Proteomes" id="UP000314294"/>
    </source>
</evidence>
<evidence type="ECO:0000256" key="1">
    <source>
        <dbReference type="ARBA" id="ARBA00006846"/>
    </source>
</evidence>
<dbReference type="GO" id="GO:0046982">
    <property type="term" value="F:protein heterodimerization activity"/>
    <property type="evidence" value="ECO:0007669"/>
    <property type="project" value="InterPro"/>
</dbReference>
<keyword evidence="4" id="KW-1185">Reference proteome</keyword>
<dbReference type="GO" id="GO:0030527">
    <property type="term" value="F:structural constituent of chromatin"/>
    <property type="evidence" value="ECO:0007669"/>
    <property type="project" value="InterPro"/>
</dbReference>
<comment type="similarity">
    <text evidence="1">Belongs to the histone H2B family.</text>
</comment>
<dbReference type="CDD" id="cd22910">
    <property type="entry name" value="HFD_H2B"/>
    <property type="match status" value="1"/>
</dbReference>
<dbReference type="Gene3D" id="1.10.20.10">
    <property type="entry name" value="Histone, subunit A"/>
    <property type="match status" value="1"/>
</dbReference>
<dbReference type="Proteomes" id="UP000314294">
    <property type="component" value="Unassembled WGS sequence"/>
</dbReference>
<dbReference type="Pfam" id="PF00125">
    <property type="entry name" value="Histone"/>
    <property type="match status" value="1"/>
</dbReference>
<feature type="domain" description="Core Histone H2A/H2B/H3" evidence="2">
    <location>
        <begin position="4"/>
        <end position="71"/>
    </location>
</feature>
<dbReference type="PANTHER" id="PTHR23428">
    <property type="entry name" value="HISTONE H2B"/>
    <property type="match status" value="1"/>
</dbReference>
<dbReference type="InterPro" id="IPR009072">
    <property type="entry name" value="Histone-fold"/>
</dbReference>
<protein>
    <submittedName>
        <fullName evidence="3">Histone H2B 1.2</fullName>
    </submittedName>
</protein>
<dbReference type="EMBL" id="SRLO01000814">
    <property type="protein sequence ID" value="TNN46004.1"/>
    <property type="molecule type" value="Genomic_DNA"/>
</dbReference>
<dbReference type="InterPro" id="IPR007125">
    <property type="entry name" value="H2A/H2B/H3"/>
</dbReference>
<name>A0A4Z2FZL7_9TELE</name>
<dbReference type="SUPFAM" id="SSF47113">
    <property type="entry name" value="Histone-fold"/>
    <property type="match status" value="1"/>
</dbReference>
<evidence type="ECO:0000259" key="2">
    <source>
        <dbReference type="Pfam" id="PF00125"/>
    </source>
</evidence>
<dbReference type="InterPro" id="IPR000558">
    <property type="entry name" value="Histone_H2B"/>
</dbReference>
<reference evidence="3 4" key="1">
    <citation type="submission" date="2019-03" db="EMBL/GenBank/DDBJ databases">
        <title>First draft genome of Liparis tanakae, snailfish: a comprehensive survey of snailfish specific genes.</title>
        <authorList>
            <person name="Kim W."/>
            <person name="Song I."/>
            <person name="Jeong J.-H."/>
            <person name="Kim D."/>
            <person name="Kim S."/>
            <person name="Ryu S."/>
            <person name="Song J.Y."/>
            <person name="Lee S.K."/>
        </authorList>
    </citation>
    <scope>NUCLEOTIDE SEQUENCE [LARGE SCALE GENOMIC DNA]</scope>
    <source>
        <tissue evidence="3">Muscle</tissue>
    </source>
</reference>
<dbReference type="SMART" id="SM00427">
    <property type="entry name" value="H2B"/>
    <property type="match status" value="1"/>
</dbReference>
<dbReference type="PRINTS" id="PR00621">
    <property type="entry name" value="HISTONEH2B"/>
</dbReference>
<gene>
    <name evidence="3" type="primary">H2B12_1</name>
    <name evidence="3" type="ORF">EYF80_043813</name>
</gene>
<accession>A0A4Z2FZL7</accession>
<sequence>MTGKKRRKSRKESYAIYVYTVKKQVHPGISSKAMGIMNCFVSDILERIAGEASRLAHDNKRSTITFREIQTCSPAAARGACQARRVRGHQVKLLLNLHDRTTAFLFYSVWHCSS</sequence>
<dbReference type="GO" id="GO:0000786">
    <property type="term" value="C:nucleosome"/>
    <property type="evidence" value="ECO:0007669"/>
    <property type="project" value="InterPro"/>
</dbReference>
<dbReference type="AlphaFoldDB" id="A0A4Z2FZL7"/>
<evidence type="ECO:0000313" key="3">
    <source>
        <dbReference type="EMBL" id="TNN46004.1"/>
    </source>
</evidence>
<proteinExistence type="inferred from homology"/>
<organism evidence="3 4">
    <name type="scientific">Liparis tanakae</name>
    <name type="common">Tanaka's snailfish</name>
    <dbReference type="NCBI Taxonomy" id="230148"/>
    <lineage>
        <taxon>Eukaryota</taxon>
        <taxon>Metazoa</taxon>
        <taxon>Chordata</taxon>
        <taxon>Craniata</taxon>
        <taxon>Vertebrata</taxon>
        <taxon>Euteleostomi</taxon>
        <taxon>Actinopterygii</taxon>
        <taxon>Neopterygii</taxon>
        <taxon>Teleostei</taxon>
        <taxon>Neoteleostei</taxon>
        <taxon>Acanthomorphata</taxon>
        <taxon>Eupercaria</taxon>
        <taxon>Perciformes</taxon>
        <taxon>Cottioidei</taxon>
        <taxon>Cottales</taxon>
        <taxon>Liparidae</taxon>
        <taxon>Liparis</taxon>
    </lineage>
</organism>
<dbReference type="OrthoDB" id="8930172at2759"/>